<dbReference type="EMBL" id="UINC01005029">
    <property type="protein sequence ID" value="SVA18568.1"/>
    <property type="molecule type" value="Genomic_DNA"/>
</dbReference>
<organism evidence="1">
    <name type="scientific">marine metagenome</name>
    <dbReference type="NCBI Taxonomy" id="408172"/>
    <lineage>
        <taxon>unclassified sequences</taxon>
        <taxon>metagenomes</taxon>
        <taxon>ecological metagenomes</taxon>
    </lineage>
</organism>
<evidence type="ECO:0000313" key="1">
    <source>
        <dbReference type="EMBL" id="SVA18568.1"/>
    </source>
</evidence>
<proteinExistence type="predicted"/>
<dbReference type="AlphaFoldDB" id="A0A381TSV1"/>
<gene>
    <name evidence="1" type="ORF">METZ01_LOCUS71422</name>
</gene>
<protein>
    <submittedName>
        <fullName evidence="1">Uncharacterized protein</fullName>
    </submittedName>
</protein>
<feature type="non-terminal residue" evidence="1">
    <location>
        <position position="1"/>
    </location>
</feature>
<reference evidence="1" key="1">
    <citation type="submission" date="2018-05" db="EMBL/GenBank/DDBJ databases">
        <authorList>
            <person name="Lanie J.A."/>
            <person name="Ng W.-L."/>
            <person name="Kazmierczak K.M."/>
            <person name="Andrzejewski T.M."/>
            <person name="Davidsen T.M."/>
            <person name="Wayne K.J."/>
            <person name="Tettelin H."/>
            <person name="Glass J.I."/>
            <person name="Rusch D."/>
            <person name="Podicherti R."/>
            <person name="Tsui H.-C.T."/>
            <person name="Winkler M.E."/>
        </authorList>
    </citation>
    <scope>NUCLEOTIDE SEQUENCE</scope>
</reference>
<feature type="non-terminal residue" evidence="1">
    <location>
        <position position="67"/>
    </location>
</feature>
<accession>A0A381TSV1</accession>
<sequence length="67" mass="7260">MKLLKIGIYTFFSISLFLVTTTSNAQEEDSGPSYVIEEITVTSTKRATGELAQNIARASTVVSADMI</sequence>
<name>A0A381TSV1_9ZZZZ</name>